<evidence type="ECO:0000259" key="2">
    <source>
        <dbReference type="PROSITE" id="PS51819"/>
    </source>
</evidence>
<feature type="domain" description="VOC" evidence="2">
    <location>
        <begin position="33"/>
        <end position="143"/>
    </location>
</feature>
<keyword evidence="4" id="KW-1185">Reference proteome</keyword>
<dbReference type="Pfam" id="PF00903">
    <property type="entry name" value="Glyoxalase"/>
    <property type="match status" value="1"/>
</dbReference>
<protein>
    <recommendedName>
        <fullName evidence="2">VOC domain-containing protein</fullName>
    </recommendedName>
</protein>
<comment type="caution">
    <text evidence="3">The sequence shown here is derived from an EMBL/GenBank/DDBJ whole genome shotgun (WGS) entry which is preliminary data.</text>
</comment>
<dbReference type="InterPro" id="IPR037523">
    <property type="entry name" value="VOC_core"/>
</dbReference>
<dbReference type="SUPFAM" id="SSF54593">
    <property type="entry name" value="Glyoxalase/Bleomycin resistance protein/Dihydroxybiphenyl dioxygenase"/>
    <property type="match status" value="1"/>
</dbReference>
<dbReference type="InterPro" id="IPR004360">
    <property type="entry name" value="Glyas_Fos-R_dOase_dom"/>
</dbReference>
<feature type="compositionally biased region" description="Low complexity" evidence="1">
    <location>
        <begin position="1"/>
        <end position="22"/>
    </location>
</feature>
<dbReference type="Proteomes" id="UP000672526">
    <property type="component" value="Unassembled WGS sequence"/>
</dbReference>
<dbReference type="EMBL" id="CAJNBK010000008">
    <property type="protein sequence ID" value="CAE6761985.1"/>
    <property type="molecule type" value="Genomic_DNA"/>
</dbReference>
<reference evidence="3 4" key="1">
    <citation type="submission" date="2021-02" db="EMBL/GenBank/DDBJ databases">
        <authorList>
            <person name="Vanwijnsberghe S."/>
        </authorList>
    </citation>
    <scope>NUCLEOTIDE SEQUENCE [LARGE SCALE GENOMIC DNA]</scope>
    <source>
        <strain evidence="3 4">LMG 31837</strain>
    </source>
</reference>
<feature type="region of interest" description="Disordered" evidence="1">
    <location>
        <begin position="1"/>
        <end position="28"/>
    </location>
</feature>
<evidence type="ECO:0000256" key="1">
    <source>
        <dbReference type="SAM" id="MobiDB-lite"/>
    </source>
</evidence>
<evidence type="ECO:0000313" key="4">
    <source>
        <dbReference type="Proteomes" id="UP000672526"/>
    </source>
</evidence>
<dbReference type="PANTHER" id="PTHR36503:SF3">
    <property type="entry name" value="BLR0126 PROTEIN"/>
    <property type="match status" value="1"/>
</dbReference>
<accession>A0ABM8RMX6</accession>
<sequence>MNSSATSPAASASSSASSASGAQTDPAEPRIDSLSAITLATRNMPRAVLFYEALGFPVKFGGPHEAFTSFAFGASYLNLIVDARAPVNWWGRVIIYVSDVDALYRKALAAGLKPSLEPADAPWGERYFHITDPDGHELSFAKPLR</sequence>
<gene>
    <name evidence="3" type="ORF">R69888_03460</name>
</gene>
<dbReference type="InterPro" id="IPR029068">
    <property type="entry name" value="Glyas_Bleomycin-R_OHBP_Dase"/>
</dbReference>
<organism evidence="3 4">
    <name type="scientific">Paraburkholderia haematera</name>
    <dbReference type="NCBI Taxonomy" id="2793077"/>
    <lineage>
        <taxon>Bacteria</taxon>
        <taxon>Pseudomonadati</taxon>
        <taxon>Pseudomonadota</taxon>
        <taxon>Betaproteobacteria</taxon>
        <taxon>Burkholderiales</taxon>
        <taxon>Burkholderiaceae</taxon>
        <taxon>Paraburkholderia</taxon>
    </lineage>
</organism>
<dbReference type="RefSeq" id="WP_211612406.1">
    <property type="nucleotide sequence ID" value="NZ_CAJNBK010000008.1"/>
</dbReference>
<dbReference type="PROSITE" id="PS51819">
    <property type="entry name" value="VOC"/>
    <property type="match status" value="1"/>
</dbReference>
<proteinExistence type="predicted"/>
<dbReference type="Gene3D" id="3.10.180.10">
    <property type="entry name" value="2,3-Dihydroxybiphenyl 1,2-Dioxygenase, domain 1"/>
    <property type="match status" value="1"/>
</dbReference>
<name>A0ABM8RMX6_9BURK</name>
<evidence type="ECO:0000313" key="3">
    <source>
        <dbReference type="EMBL" id="CAE6761985.1"/>
    </source>
</evidence>
<dbReference type="PANTHER" id="PTHR36503">
    <property type="entry name" value="BLR2520 PROTEIN"/>
    <property type="match status" value="1"/>
</dbReference>